<dbReference type="STRING" id="1513793.SAMN06296036_102400"/>
<feature type="domain" description="Metalloprotease TldD/E C-terminal" evidence="3">
    <location>
        <begin position="229"/>
        <end position="448"/>
    </location>
</feature>
<evidence type="ECO:0000313" key="5">
    <source>
        <dbReference type="EMBL" id="SME97895.1"/>
    </source>
</evidence>
<gene>
    <name evidence="5" type="ORF">SAMN06296036_102400</name>
</gene>
<dbReference type="Pfam" id="PF01523">
    <property type="entry name" value="PmbA_TldD_1st"/>
    <property type="match status" value="1"/>
</dbReference>
<evidence type="ECO:0000259" key="3">
    <source>
        <dbReference type="Pfam" id="PF19289"/>
    </source>
</evidence>
<evidence type="ECO:0000313" key="6">
    <source>
        <dbReference type="Proteomes" id="UP000192907"/>
    </source>
</evidence>
<evidence type="ECO:0000259" key="4">
    <source>
        <dbReference type="Pfam" id="PF19290"/>
    </source>
</evidence>
<dbReference type="InterPro" id="IPR047657">
    <property type="entry name" value="PmbA"/>
</dbReference>
<name>A0A1Y6BD78_9BACT</name>
<feature type="domain" description="Metalloprotease TldD/E N-terminal" evidence="2">
    <location>
        <begin position="26"/>
        <end position="89"/>
    </location>
</feature>
<dbReference type="Gene3D" id="3.30.2290.10">
    <property type="entry name" value="PmbA/TldD superfamily"/>
    <property type="match status" value="1"/>
</dbReference>
<feature type="domain" description="Metalloprotease TldD/E central" evidence="4">
    <location>
        <begin position="117"/>
        <end position="219"/>
    </location>
</feature>
<dbReference type="RefSeq" id="WP_132314982.1">
    <property type="nucleotide sequence ID" value="NZ_FWZT01000002.1"/>
</dbReference>
<organism evidence="5 6">
    <name type="scientific">Pseudobacteriovorax antillogorgiicola</name>
    <dbReference type="NCBI Taxonomy" id="1513793"/>
    <lineage>
        <taxon>Bacteria</taxon>
        <taxon>Pseudomonadati</taxon>
        <taxon>Bdellovibrionota</taxon>
        <taxon>Oligoflexia</taxon>
        <taxon>Oligoflexales</taxon>
        <taxon>Pseudobacteriovoracaceae</taxon>
        <taxon>Pseudobacteriovorax</taxon>
    </lineage>
</organism>
<dbReference type="InterPro" id="IPR036059">
    <property type="entry name" value="TldD/PmbA_sf"/>
</dbReference>
<dbReference type="EMBL" id="FWZT01000002">
    <property type="protein sequence ID" value="SME97895.1"/>
    <property type="molecule type" value="Genomic_DNA"/>
</dbReference>
<dbReference type="Pfam" id="PF19289">
    <property type="entry name" value="PmbA_TldD_3rd"/>
    <property type="match status" value="1"/>
</dbReference>
<protein>
    <submittedName>
        <fullName evidence="5">PmbA protein</fullName>
    </submittedName>
</protein>
<reference evidence="6" key="1">
    <citation type="submission" date="2017-04" db="EMBL/GenBank/DDBJ databases">
        <authorList>
            <person name="Varghese N."/>
            <person name="Submissions S."/>
        </authorList>
    </citation>
    <scope>NUCLEOTIDE SEQUENCE [LARGE SCALE GENOMIC DNA]</scope>
    <source>
        <strain evidence="6">RKEM611</strain>
    </source>
</reference>
<dbReference type="InterPro" id="IPR002510">
    <property type="entry name" value="Metalloprtase-TldD/E_N"/>
</dbReference>
<dbReference type="GO" id="GO:0006508">
    <property type="term" value="P:proteolysis"/>
    <property type="evidence" value="ECO:0007669"/>
    <property type="project" value="InterPro"/>
</dbReference>
<dbReference type="OrthoDB" id="9803618at2"/>
<dbReference type="InterPro" id="IPR045570">
    <property type="entry name" value="Metalloprtase-TldD/E_cen_dom"/>
</dbReference>
<keyword evidence="6" id="KW-1185">Reference proteome</keyword>
<proteinExistence type="inferred from homology"/>
<dbReference type="SUPFAM" id="SSF111283">
    <property type="entry name" value="Putative modulator of DNA gyrase, PmbA/TldD"/>
    <property type="match status" value="1"/>
</dbReference>
<dbReference type="InterPro" id="IPR035068">
    <property type="entry name" value="TldD/PmbA_N"/>
</dbReference>
<dbReference type="InterPro" id="IPR045569">
    <property type="entry name" value="Metalloprtase-TldD/E_C"/>
</dbReference>
<dbReference type="PANTHER" id="PTHR43421">
    <property type="entry name" value="METALLOPROTEASE PMBA"/>
    <property type="match status" value="1"/>
</dbReference>
<sequence length="449" mass="48896">MSQAVDLKTVGQQAIDLALELKADYCDVLGLRGNSFSLTAQGGAIDKYKVSSSNVLGIRVIKDQKVGLCYTEAMDPESVRQMVQQAVEVSKFSGVDEYQTIDVKEPEKIETKEKLYQPDDTPTEEKLAMALELESAVLGGGGHVKNSPYNGYGDGESEMIYLNHLGTYGYHRERSFSCYTSALTENDDRQAMYGVSMMGRKFQDLDPKYCADEALKYALPLLDGKAVATGKYDIIFSPDELDQIFSCFLSSFSAKAAMEGKNRFRDKVGSEVADSRLSLMDLPMYDQGFYYSSFDDEGVARRDLSLLKDGVLQSFYHNTATAKYFGTSTTAHGARSPKGALGVAGTQLVFAAGQDEEGTCHEGRYIQVIGLKGLHSGTNPISGQFSLAIDGILMNGDKVEQYVRDATISGNFFSLLNQVEAVSSKIHANSSKTFFAPTIRFGGVSVAGA</sequence>
<evidence type="ECO:0000256" key="1">
    <source>
        <dbReference type="ARBA" id="ARBA00005836"/>
    </source>
</evidence>
<dbReference type="GO" id="GO:0005829">
    <property type="term" value="C:cytosol"/>
    <property type="evidence" value="ECO:0007669"/>
    <property type="project" value="TreeGrafter"/>
</dbReference>
<dbReference type="Proteomes" id="UP000192907">
    <property type="component" value="Unassembled WGS sequence"/>
</dbReference>
<accession>A0A1Y6BD78</accession>
<dbReference type="Pfam" id="PF19290">
    <property type="entry name" value="PmbA_TldD_2nd"/>
    <property type="match status" value="1"/>
</dbReference>
<dbReference type="PANTHER" id="PTHR43421:SF1">
    <property type="entry name" value="METALLOPROTEASE PMBA"/>
    <property type="match status" value="1"/>
</dbReference>
<dbReference type="AlphaFoldDB" id="A0A1Y6BD78"/>
<evidence type="ECO:0000259" key="2">
    <source>
        <dbReference type="Pfam" id="PF01523"/>
    </source>
</evidence>
<comment type="similarity">
    <text evidence="1">Belongs to the peptidase U62 family.</text>
</comment>
<dbReference type="GO" id="GO:0008237">
    <property type="term" value="F:metallopeptidase activity"/>
    <property type="evidence" value="ECO:0007669"/>
    <property type="project" value="InterPro"/>
</dbReference>